<organism evidence="2 3">
    <name type="scientific">Fasciolopsis buskii</name>
    <dbReference type="NCBI Taxonomy" id="27845"/>
    <lineage>
        <taxon>Eukaryota</taxon>
        <taxon>Metazoa</taxon>
        <taxon>Spiralia</taxon>
        <taxon>Lophotrochozoa</taxon>
        <taxon>Platyhelminthes</taxon>
        <taxon>Trematoda</taxon>
        <taxon>Digenea</taxon>
        <taxon>Plagiorchiida</taxon>
        <taxon>Echinostomata</taxon>
        <taxon>Echinostomatoidea</taxon>
        <taxon>Fasciolidae</taxon>
        <taxon>Fasciolopsis</taxon>
    </lineage>
</organism>
<dbReference type="Proteomes" id="UP000728185">
    <property type="component" value="Unassembled WGS sequence"/>
</dbReference>
<evidence type="ECO:0000313" key="2">
    <source>
        <dbReference type="EMBL" id="KAA0195290.1"/>
    </source>
</evidence>
<accession>A0A8E0RW02</accession>
<dbReference type="EMBL" id="LUCM01003800">
    <property type="protein sequence ID" value="KAA0195290.1"/>
    <property type="molecule type" value="Genomic_DNA"/>
</dbReference>
<sequence>MNALAKLVSTNLHPLKKSIAFGVSLSNTAPLELHAWIEQVRAAVPALPLPQLRLPSQSLKRETPESIPPSVTTKQARFSICHLNCLHHSLKVADDLYNKTWTPGFSSPFRYYLFPIQFPIQPWSDYSVIGAKLYLPAKTSIASDRVVTFSDLWFRLRPSFTSTNRPQTELKFPENLFCIDAHRIPSYDPTLLLTVPAQIAEQRQKRKNKKRGPEQSDSSKRAKRKKEKCVQSKT</sequence>
<feature type="compositionally biased region" description="Basic and acidic residues" evidence="1">
    <location>
        <begin position="211"/>
        <end position="220"/>
    </location>
</feature>
<evidence type="ECO:0000313" key="3">
    <source>
        <dbReference type="Proteomes" id="UP000728185"/>
    </source>
</evidence>
<dbReference type="AlphaFoldDB" id="A0A8E0RW02"/>
<name>A0A8E0RW02_9TREM</name>
<evidence type="ECO:0000256" key="1">
    <source>
        <dbReference type="SAM" id="MobiDB-lite"/>
    </source>
</evidence>
<protein>
    <submittedName>
        <fullName evidence="2">Uncharacterized protein</fullName>
    </submittedName>
</protein>
<gene>
    <name evidence="2" type="ORF">FBUS_11213</name>
</gene>
<reference evidence="2" key="1">
    <citation type="submission" date="2019-05" db="EMBL/GenBank/DDBJ databases">
        <title>Annotation for the trematode Fasciolopsis buski.</title>
        <authorList>
            <person name="Choi Y.-J."/>
        </authorList>
    </citation>
    <scope>NUCLEOTIDE SEQUENCE</scope>
    <source>
        <strain evidence="2">HT</strain>
        <tissue evidence="2">Whole worm</tissue>
    </source>
</reference>
<comment type="caution">
    <text evidence="2">The sequence shown here is derived from an EMBL/GenBank/DDBJ whole genome shotgun (WGS) entry which is preliminary data.</text>
</comment>
<keyword evidence="3" id="KW-1185">Reference proteome</keyword>
<proteinExistence type="predicted"/>
<feature type="region of interest" description="Disordered" evidence="1">
    <location>
        <begin position="201"/>
        <end position="234"/>
    </location>
</feature>